<keyword evidence="3" id="KW-0378">Hydrolase</keyword>
<dbReference type="InterPro" id="IPR031304">
    <property type="entry name" value="SLT_2"/>
</dbReference>
<dbReference type="InterPro" id="IPR051202">
    <property type="entry name" value="Peptidase_C40"/>
</dbReference>
<evidence type="ECO:0000256" key="5">
    <source>
        <dbReference type="SAM" id="Coils"/>
    </source>
</evidence>
<evidence type="ECO:0000313" key="7">
    <source>
        <dbReference type="EMBL" id="MBR8669491.1"/>
    </source>
</evidence>
<dbReference type="GO" id="GO:0006508">
    <property type="term" value="P:proteolysis"/>
    <property type="evidence" value="ECO:0007669"/>
    <property type="project" value="UniProtKB-KW"/>
</dbReference>
<evidence type="ECO:0000256" key="4">
    <source>
        <dbReference type="ARBA" id="ARBA00022807"/>
    </source>
</evidence>
<keyword evidence="2" id="KW-0645">Protease</keyword>
<dbReference type="InterPro" id="IPR000064">
    <property type="entry name" value="NLP_P60_dom"/>
</dbReference>
<feature type="domain" description="NlpC/P60" evidence="6">
    <location>
        <begin position="398"/>
        <end position="529"/>
    </location>
</feature>
<keyword evidence="4" id="KW-0788">Thiol protease</keyword>
<dbReference type="PANTHER" id="PTHR47053">
    <property type="entry name" value="MUREIN DD-ENDOPEPTIDASE MEPH-RELATED"/>
    <property type="match status" value="1"/>
</dbReference>
<dbReference type="AlphaFoldDB" id="A0A941GB66"/>
<accession>A0A941GB66</accession>
<evidence type="ECO:0000256" key="1">
    <source>
        <dbReference type="ARBA" id="ARBA00007074"/>
    </source>
</evidence>
<dbReference type="EMBL" id="JAGTPX010000006">
    <property type="protein sequence ID" value="MBR8669491.1"/>
    <property type="molecule type" value="Genomic_DNA"/>
</dbReference>
<dbReference type="Gene3D" id="1.10.530.10">
    <property type="match status" value="1"/>
</dbReference>
<comment type="similarity">
    <text evidence="1">Belongs to the peptidase C40 family.</text>
</comment>
<name>A0A941GB66_NIACI</name>
<dbReference type="PANTHER" id="PTHR47053:SF1">
    <property type="entry name" value="MUREIN DD-ENDOPEPTIDASE MEPH-RELATED"/>
    <property type="match status" value="1"/>
</dbReference>
<dbReference type="Gene3D" id="3.90.1720.10">
    <property type="entry name" value="endopeptidase domain like (from Nostoc punctiforme)"/>
    <property type="match status" value="1"/>
</dbReference>
<organism evidence="7">
    <name type="scientific">Niallia circulans</name>
    <name type="common">Bacillus circulans</name>
    <dbReference type="NCBI Taxonomy" id="1397"/>
    <lineage>
        <taxon>Bacteria</taxon>
        <taxon>Bacillati</taxon>
        <taxon>Bacillota</taxon>
        <taxon>Bacilli</taxon>
        <taxon>Bacillales</taxon>
        <taxon>Bacillaceae</taxon>
        <taxon>Niallia</taxon>
    </lineage>
</organism>
<dbReference type="GO" id="GO:0008234">
    <property type="term" value="F:cysteine-type peptidase activity"/>
    <property type="evidence" value="ECO:0007669"/>
    <property type="project" value="UniProtKB-KW"/>
</dbReference>
<dbReference type="Pfam" id="PF00877">
    <property type="entry name" value="NLPC_P60"/>
    <property type="match status" value="1"/>
</dbReference>
<evidence type="ECO:0000256" key="2">
    <source>
        <dbReference type="ARBA" id="ARBA00022670"/>
    </source>
</evidence>
<dbReference type="Pfam" id="PF13406">
    <property type="entry name" value="SLT_2"/>
    <property type="match status" value="1"/>
</dbReference>
<dbReference type="CDD" id="cd13399">
    <property type="entry name" value="Slt35-like"/>
    <property type="match status" value="1"/>
</dbReference>
<gene>
    <name evidence="7" type="ORF">KD144_08050</name>
</gene>
<dbReference type="InterPro" id="IPR038765">
    <property type="entry name" value="Papain-like_cys_pep_sf"/>
</dbReference>
<proteinExistence type="inferred from homology"/>
<comment type="caution">
    <text evidence="7">The sequence shown here is derived from an EMBL/GenBank/DDBJ whole genome shotgun (WGS) entry which is preliminary data.</text>
</comment>
<evidence type="ECO:0000259" key="6">
    <source>
        <dbReference type="PROSITE" id="PS51935"/>
    </source>
</evidence>
<dbReference type="RefSeq" id="WP_212118325.1">
    <property type="nucleotide sequence ID" value="NZ_JAGTPX020000007.1"/>
</dbReference>
<dbReference type="SUPFAM" id="SSF54001">
    <property type="entry name" value="Cysteine proteinases"/>
    <property type="match status" value="1"/>
</dbReference>
<feature type="coiled-coil region" evidence="5">
    <location>
        <begin position="42"/>
        <end position="108"/>
    </location>
</feature>
<dbReference type="SUPFAM" id="SSF53955">
    <property type="entry name" value="Lysozyme-like"/>
    <property type="match status" value="1"/>
</dbReference>
<dbReference type="PROSITE" id="PS51935">
    <property type="entry name" value="NLPC_P60"/>
    <property type="match status" value="1"/>
</dbReference>
<dbReference type="InterPro" id="IPR023346">
    <property type="entry name" value="Lysozyme-like_dom_sf"/>
</dbReference>
<evidence type="ECO:0000256" key="3">
    <source>
        <dbReference type="ARBA" id="ARBA00022801"/>
    </source>
</evidence>
<feature type="coiled-coil region" evidence="5">
    <location>
        <begin position="149"/>
        <end position="200"/>
    </location>
</feature>
<keyword evidence="5" id="KW-0175">Coiled coil</keyword>
<reference evidence="7" key="1">
    <citation type="submission" date="2021-04" db="EMBL/GenBank/DDBJ databases">
        <title>Genomic analysis of electroactive and textile dye degrading Bacillus circulans strain: DC10 isolated from constructed wetland-microbial fuel cells treating textile dye wastewaters.</title>
        <authorList>
            <person name="Patel D.U."/>
            <person name="Desai C.R."/>
        </authorList>
    </citation>
    <scope>NUCLEOTIDE SEQUENCE</scope>
    <source>
        <strain evidence="7">DC10</strain>
    </source>
</reference>
<sequence length="531" mass="59978">MSSKIKSITFLSAIGLSIGLINGPIHVAANENEKEITTIDSIDEYNKNLKEQIVKMDKAINITQNELVLKKRQLNHLKTAIDLNKKQVKKVKDELAAKEHEYREKKKSSVNDLPFLSDNLAGINEDIIIKKNVKNFNFVEDLNRDFTYLMEKQTLLNEFSDLNEQLQQQQEASSKLIDALKEKEDTYKEEKEKLELKSKTFSKDKEMIEAAITNENARVNGERFESDFYQKSITSSKEVPEEYMPYYLYGEQTYNIPWYYLAAIHAVETSFSTHVTMESSVGAIGPMQFMPSSWVGSKYDIGGGLVAEDIDITDLETIKRGNGFGIDANNDGKADPWNPADSIASAAYYLASHGFENNKEKAIWAYNHADWYVDKVIKLAESFKFQKDISTIDLNINNNSGIDVTTVGYKWINNSYYVFGGGRSKEDISRGYFDCSSFVHWAFEQVGVTLGNRTGVTTDTLKEMGNAVNYEAAKPGDLVFFDTYKKDGHVGIYLGEGKFIGAQSSTGVAIADMSNGYWNQKFNGRVKRISH</sequence>
<protein>
    <submittedName>
        <fullName evidence="7">C40 family peptidase</fullName>
    </submittedName>
</protein>